<organism evidence="2 3">
    <name type="scientific">Bizionia echini</name>
    <dbReference type="NCBI Taxonomy" id="649333"/>
    <lineage>
        <taxon>Bacteria</taxon>
        <taxon>Pseudomonadati</taxon>
        <taxon>Bacteroidota</taxon>
        <taxon>Flavobacteriia</taxon>
        <taxon>Flavobacteriales</taxon>
        <taxon>Flavobacteriaceae</taxon>
        <taxon>Bizionia</taxon>
    </lineage>
</organism>
<keyword evidence="1" id="KW-1133">Transmembrane helix</keyword>
<accession>A0A1I5CZ86</accession>
<feature type="transmembrane region" description="Helical" evidence="1">
    <location>
        <begin position="41"/>
        <end position="60"/>
    </location>
</feature>
<feature type="transmembrane region" description="Helical" evidence="1">
    <location>
        <begin position="72"/>
        <end position="92"/>
    </location>
</feature>
<feature type="transmembrane region" description="Helical" evidence="1">
    <location>
        <begin position="137"/>
        <end position="154"/>
    </location>
</feature>
<feature type="transmembrane region" description="Helical" evidence="1">
    <location>
        <begin position="166"/>
        <end position="184"/>
    </location>
</feature>
<dbReference type="Proteomes" id="UP000198705">
    <property type="component" value="Unassembled WGS sequence"/>
</dbReference>
<keyword evidence="1" id="KW-0812">Transmembrane</keyword>
<keyword evidence="1" id="KW-0472">Membrane</keyword>
<dbReference type="STRING" id="649333.SAMN04487989_10690"/>
<feature type="transmembrane region" description="Helical" evidence="1">
    <location>
        <begin position="205"/>
        <end position="225"/>
    </location>
</feature>
<gene>
    <name evidence="2" type="ORF">SAMN04487989_10690</name>
</gene>
<reference evidence="3" key="1">
    <citation type="submission" date="2016-10" db="EMBL/GenBank/DDBJ databases">
        <authorList>
            <person name="Varghese N."/>
            <person name="Submissions S."/>
        </authorList>
    </citation>
    <scope>NUCLEOTIDE SEQUENCE [LARGE SCALE GENOMIC DNA]</scope>
    <source>
        <strain evidence="3">DSM 23925</strain>
    </source>
</reference>
<feature type="transmembrane region" description="Helical" evidence="1">
    <location>
        <begin position="12"/>
        <end position="35"/>
    </location>
</feature>
<feature type="transmembrane region" description="Helical" evidence="1">
    <location>
        <begin position="231"/>
        <end position="249"/>
    </location>
</feature>
<name>A0A1I5CZ86_9FLAO</name>
<feature type="transmembrane region" description="Helical" evidence="1">
    <location>
        <begin position="256"/>
        <end position="276"/>
    </location>
</feature>
<sequence>MRFGKHLFDFYLNSSIHVALSVFALSWLTLIEYQIPFDANVLFFIFFASIAGYNFVKFFGLAKFHHRSLSRWLKIIQILSFICLMFMSFFAFQLQMETIMYLSVFALITCLYAIPFLPKSFYFDKQQNLRNVSGLKVYVIALVWAGVTVLIPLINNNRLLDVTVVWVFLQRFLLVLALMLPFEIRDMQFDSLKLATIPQKIGIKNTKIMGVILACLFFGLEFFISEKIADNLLIQLIVAVLVMLSILFASRRQGKYYSGFWVESIPIFWLLLTLLFG</sequence>
<feature type="transmembrane region" description="Helical" evidence="1">
    <location>
        <begin position="98"/>
        <end position="117"/>
    </location>
</feature>
<evidence type="ECO:0008006" key="4">
    <source>
        <dbReference type="Google" id="ProtNLM"/>
    </source>
</evidence>
<evidence type="ECO:0000313" key="3">
    <source>
        <dbReference type="Proteomes" id="UP000198705"/>
    </source>
</evidence>
<dbReference type="EMBL" id="FOVN01000006">
    <property type="protein sequence ID" value="SFN91951.1"/>
    <property type="molecule type" value="Genomic_DNA"/>
</dbReference>
<proteinExistence type="predicted"/>
<protein>
    <recommendedName>
        <fullName evidence="4">UbiA prenyltransferase family protein</fullName>
    </recommendedName>
</protein>
<keyword evidence="3" id="KW-1185">Reference proteome</keyword>
<dbReference type="AlphaFoldDB" id="A0A1I5CZ86"/>
<evidence type="ECO:0000256" key="1">
    <source>
        <dbReference type="SAM" id="Phobius"/>
    </source>
</evidence>
<dbReference type="RefSeq" id="WP_177209043.1">
    <property type="nucleotide sequence ID" value="NZ_FOVN01000006.1"/>
</dbReference>
<evidence type="ECO:0000313" key="2">
    <source>
        <dbReference type="EMBL" id="SFN91951.1"/>
    </source>
</evidence>